<evidence type="ECO:0000256" key="13">
    <source>
        <dbReference type="ARBA" id="ARBA00049169"/>
    </source>
</evidence>
<evidence type="ECO:0000256" key="8">
    <source>
        <dbReference type="ARBA" id="ARBA00022968"/>
    </source>
</evidence>
<dbReference type="SMART" id="SM00702">
    <property type="entry name" value="P4Hc"/>
    <property type="match status" value="1"/>
</dbReference>
<comment type="subcellular location">
    <subcellularLocation>
        <location evidence="2">Endoplasmic reticulum membrane</location>
        <topology evidence="2">Single-pass type II membrane protein</topology>
    </subcellularLocation>
</comment>
<dbReference type="EC" id="1.14.11.2" evidence="4"/>
<evidence type="ECO:0000256" key="12">
    <source>
        <dbReference type="ARBA" id="ARBA00023136"/>
    </source>
</evidence>
<reference evidence="16" key="2">
    <citation type="submission" date="2021-02" db="EMBL/GenBank/DDBJ databases">
        <authorList>
            <person name="Kimball J.A."/>
            <person name="Haas M.W."/>
            <person name="Macchietto M."/>
            <person name="Kono T."/>
            <person name="Duquette J."/>
            <person name="Shao M."/>
        </authorList>
    </citation>
    <scope>NUCLEOTIDE SEQUENCE</scope>
    <source>
        <tissue evidence="16">Fresh leaf tissue</tissue>
    </source>
</reference>
<keyword evidence="6" id="KW-0479">Metal-binding</keyword>
<dbReference type="GO" id="GO:0005506">
    <property type="term" value="F:iron ion binding"/>
    <property type="evidence" value="ECO:0007669"/>
    <property type="project" value="InterPro"/>
</dbReference>
<evidence type="ECO:0000256" key="1">
    <source>
        <dbReference type="ARBA" id="ARBA00001961"/>
    </source>
</evidence>
<feature type="chain" id="PRO_5035178778" description="procollagen-proline 4-dioxygenase" evidence="14">
    <location>
        <begin position="28"/>
        <end position="312"/>
    </location>
</feature>
<protein>
    <recommendedName>
        <fullName evidence="4">procollagen-proline 4-dioxygenase</fullName>
        <ecNumber evidence="4">1.14.11.2</ecNumber>
    </recommendedName>
</protein>
<accession>A0A8J5UW59</accession>
<dbReference type="GO" id="GO:0004656">
    <property type="term" value="F:procollagen-proline 4-dioxygenase activity"/>
    <property type="evidence" value="ECO:0007669"/>
    <property type="project" value="UniProtKB-EC"/>
</dbReference>
<dbReference type="GO" id="GO:0031418">
    <property type="term" value="F:L-ascorbic acid binding"/>
    <property type="evidence" value="ECO:0007669"/>
    <property type="project" value="InterPro"/>
</dbReference>
<keyword evidence="11" id="KW-0408">Iron</keyword>
<comment type="catalytic activity">
    <reaction evidence="13">
        <text>L-prolyl-[collagen] + 2-oxoglutarate + O2 = trans-4-hydroxy-L-prolyl-[collagen] + succinate + CO2</text>
        <dbReference type="Rhea" id="RHEA:18945"/>
        <dbReference type="Rhea" id="RHEA-COMP:11676"/>
        <dbReference type="Rhea" id="RHEA-COMP:11680"/>
        <dbReference type="ChEBI" id="CHEBI:15379"/>
        <dbReference type="ChEBI" id="CHEBI:16526"/>
        <dbReference type="ChEBI" id="CHEBI:16810"/>
        <dbReference type="ChEBI" id="CHEBI:30031"/>
        <dbReference type="ChEBI" id="CHEBI:50342"/>
        <dbReference type="ChEBI" id="CHEBI:61965"/>
        <dbReference type="EC" id="1.14.11.2"/>
    </reaction>
</comment>
<comment type="caution">
    <text evidence="16">The sequence shown here is derived from an EMBL/GenBank/DDBJ whole genome shotgun (WGS) entry which is preliminary data.</text>
</comment>
<keyword evidence="7" id="KW-0223">Dioxygenase</keyword>
<dbReference type="SMART" id="SM00254">
    <property type="entry name" value="ShKT"/>
    <property type="match status" value="1"/>
</dbReference>
<evidence type="ECO:0000256" key="11">
    <source>
        <dbReference type="ARBA" id="ARBA00023004"/>
    </source>
</evidence>
<evidence type="ECO:0000259" key="15">
    <source>
        <dbReference type="PROSITE" id="PS51670"/>
    </source>
</evidence>
<proteinExistence type="inferred from homology"/>
<keyword evidence="8" id="KW-0735">Signal-anchor</keyword>
<comment type="similarity">
    <text evidence="3">Belongs to the P4HA family.</text>
</comment>
<name>A0A8J5UW59_ZIZPA</name>
<keyword evidence="17" id="KW-1185">Reference proteome</keyword>
<feature type="domain" description="ShKT" evidence="15">
    <location>
        <begin position="272"/>
        <end position="312"/>
    </location>
</feature>
<dbReference type="OrthoDB" id="420380at2759"/>
<dbReference type="InterPro" id="IPR045054">
    <property type="entry name" value="P4HA-like"/>
</dbReference>
<dbReference type="GO" id="GO:0005789">
    <property type="term" value="C:endoplasmic reticulum membrane"/>
    <property type="evidence" value="ECO:0007669"/>
    <property type="project" value="UniProtKB-SubCell"/>
</dbReference>
<dbReference type="FunFam" id="2.60.120.620:FF:000030">
    <property type="entry name" value="Proline HYdroxylase"/>
    <property type="match status" value="1"/>
</dbReference>
<keyword evidence="5" id="KW-0812">Transmembrane</keyword>
<keyword evidence="12" id="KW-0472">Membrane</keyword>
<evidence type="ECO:0000313" key="17">
    <source>
        <dbReference type="Proteomes" id="UP000729402"/>
    </source>
</evidence>
<keyword evidence="14" id="KW-0732">Signal</keyword>
<dbReference type="AlphaFoldDB" id="A0A8J5UW59"/>
<dbReference type="PROSITE" id="PS51670">
    <property type="entry name" value="SHKT"/>
    <property type="match status" value="1"/>
</dbReference>
<gene>
    <name evidence="16" type="ORF">GUJ93_ZPchr0008g12204</name>
</gene>
<comment type="cofactor">
    <cofactor evidence="1">
        <name>L-ascorbate</name>
        <dbReference type="ChEBI" id="CHEBI:38290"/>
    </cofactor>
</comment>
<evidence type="ECO:0000256" key="10">
    <source>
        <dbReference type="ARBA" id="ARBA00023002"/>
    </source>
</evidence>
<evidence type="ECO:0000256" key="9">
    <source>
        <dbReference type="ARBA" id="ARBA00022989"/>
    </source>
</evidence>
<evidence type="ECO:0000256" key="4">
    <source>
        <dbReference type="ARBA" id="ARBA00012269"/>
    </source>
</evidence>
<evidence type="ECO:0000256" key="3">
    <source>
        <dbReference type="ARBA" id="ARBA00006511"/>
    </source>
</evidence>
<keyword evidence="10" id="KW-0560">Oxidoreductase</keyword>
<dbReference type="Proteomes" id="UP000729402">
    <property type="component" value="Unassembled WGS sequence"/>
</dbReference>
<evidence type="ECO:0000313" key="16">
    <source>
        <dbReference type="EMBL" id="KAG8045842.1"/>
    </source>
</evidence>
<evidence type="ECO:0000256" key="14">
    <source>
        <dbReference type="SAM" id="SignalP"/>
    </source>
</evidence>
<evidence type="ECO:0000256" key="2">
    <source>
        <dbReference type="ARBA" id="ARBA00004648"/>
    </source>
</evidence>
<sequence length="312" mass="34169">MGSGIGAVLVLVAACLALAPLCTLVSSRRLDTSISQENLVNSTSGSIASNSRFVFNPSKSKRLSWHPRVFLYEGFLSDMECDHLVSMAHGNMESSLVLTDGARNSSHNIEAGFRVHLADSKDIVVSNIEDRISLWSFLPKEYGESIHILKYGANISGDIKDEPESSSGGHKLVTILMYLSNVKRGGETVFPRSELKDSQAEGSPSECSGYSVRPAKGNAILLFSSVPDGETDKDSQYEECSVLEGEKWLAIKHIYTRKIDSPKFSLASEDECTDEDDRCVSWAAHGECDRNPTFMIGSPDYYGSCRKSCRVC</sequence>
<dbReference type="EMBL" id="JAAALK010000290">
    <property type="protein sequence ID" value="KAG8045842.1"/>
    <property type="molecule type" value="Genomic_DNA"/>
</dbReference>
<evidence type="ECO:0000256" key="7">
    <source>
        <dbReference type="ARBA" id="ARBA00022964"/>
    </source>
</evidence>
<reference evidence="16" key="1">
    <citation type="journal article" date="2021" name="bioRxiv">
        <title>Whole Genome Assembly and Annotation of Northern Wild Rice, Zizania palustris L., Supports a Whole Genome Duplication in the Zizania Genus.</title>
        <authorList>
            <person name="Haas M."/>
            <person name="Kono T."/>
            <person name="Macchietto M."/>
            <person name="Millas R."/>
            <person name="McGilp L."/>
            <person name="Shao M."/>
            <person name="Duquette J."/>
            <person name="Hirsch C.N."/>
            <person name="Kimball J."/>
        </authorList>
    </citation>
    <scope>NUCLEOTIDE SEQUENCE</scope>
    <source>
        <tissue evidence="16">Fresh leaf tissue</tissue>
    </source>
</reference>
<organism evidence="16 17">
    <name type="scientific">Zizania palustris</name>
    <name type="common">Northern wild rice</name>
    <dbReference type="NCBI Taxonomy" id="103762"/>
    <lineage>
        <taxon>Eukaryota</taxon>
        <taxon>Viridiplantae</taxon>
        <taxon>Streptophyta</taxon>
        <taxon>Embryophyta</taxon>
        <taxon>Tracheophyta</taxon>
        <taxon>Spermatophyta</taxon>
        <taxon>Magnoliopsida</taxon>
        <taxon>Liliopsida</taxon>
        <taxon>Poales</taxon>
        <taxon>Poaceae</taxon>
        <taxon>BOP clade</taxon>
        <taxon>Oryzoideae</taxon>
        <taxon>Oryzeae</taxon>
        <taxon>Zizaniinae</taxon>
        <taxon>Zizania</taxon>
    </lineage>
</organism>
<dbReference type="InterPro" id="IPR003582">
    <property type="entry name" value="ShKT_dom"/>
</dbReference>
<dbReference type="PANTHER" id="PTHR10869">
    <property type="entry name" value="PROLYL 4-HYDROXYLASE ALPHA SUBUNIT"/>
    <property type="match status" value="1"/>
</dbReference>
<dbReference type="PANTHER" id="PTHR10869:SF148">
    <property type="entry name" value="PROCOLLAGEN-PROLINE 4-DIOXYGENASE"/>
    <property type="match status" value="1"/>
</dbReference>
<evidence type="ECO:0000256" key="5">
    <source>
        <dbReference type="ARBA" id="ARBA00022692"/>
    </source>
</evidence>
<dbReference type="InterPro" id="IPR006620">
    <property type="entry name" value="Pro_4_hyd_alph"/>
</dbReference>
<feature type="signal peptide" evidence="14">
    <location>
        <begin position="1"/>
        <end position="27"/>
    </location>
</feature>
<keyword evidence="9" id="KW-1133">Transmembrane helix</keyword>
<evidence type="ECO:0000256" key="6">
    <source>
        <dbReference type="ARBA" id="ARBA00022723"/>
    </source>
</evidence>